<sequence length="936" mass="100178">MDSVAVDKKDQQPNVPQPAPSATDKVPAAAPETPIRKGTDNETWPDPLKGGVEKVPGQLDKDGKPVLQFHDERTGADVQIDRETNPLLYDYLGRVESFQSWYPNTEYAKIQQDEFGAEVLKRDDTPPTIPDLKDVDFAESRGGSITIADKDGKRTVVNKELTPETYKAATELAKSVEGIRMSEQHGYKNETGGTYSDKQIDGAVIGPANEVGPGLIRAEIPNDSGEKQKVVVSKDVNPGLYDRLEAAYKGFSGDAKKVDDTRGGPGLTKLDELDPLNMKTSESKSKDDDTKLTVSELAWRDTLNKWKDGIQDGSIGADDDRAKLYNALRGQAAAESGMPFVSLDVSLGQSTTDVTGADISKIVDRGKLDTKVNELFGKESVQKDYLAAQTEALKKLPNADEIHKKLSETAFSEEYVKHIADLKNKGQDGVAQADIARTYAGLAAFSPEEAGKFAQSTFLNGMTVDLDKIMSTPGAVSEENEALATKDTLASVLATLKKGGVDVPRRLVDTLDKFVNEFMGDKQQVKSFNAVLQELGDTFNKTGTLTQADIEKVANSKGKEIFKALNEKSDGAALSLLGELNSNGTLGSIGGAISLASGIYQAAGKGGSLADTPEERLAVAKDFVSFLGAGQHFANLGSNIIDKVKGTNANKMLGLDKTLPQIFSTDKPSGGKPFTTEANDKFMAAFDKAIDQAAANGTYNLESRANLSATDMEQVKKGMIDGYVKNPELPGSSNVSRWASAALRVMDAGANMFAGVADMVLGGLSLKKGVDGKDPAKISTGALQVAGGLFTFAGGGASAAALAGSAVGRALAGPFLGIGAVIGTVAMLPQMIIDDIKHNNQMNGYRDNVKDLFADLEKQGLLTEDGKKRFDFLNDYIYNYGQRDAPDDQSIFDYRREEYDFYAGKGHLPEAGFDPVKHEDYKGDGPNLDTTLSKIG</sequence>
<dbReference type="KEGG" id="pami:JCM7686_1789"/>
<gene>
    <name evidence="2" type="ORF">JCM7686_1789</name>
</gene>
<proteinExistence type="predicted"/>
<feature type="region of interest" description="Disordered" evidence="1">
    <location>
        <begin position="1"/>
        <end position="65"/>
    </location>
</feature>
<dbReference type="RefSeq" id="WP_020950528.1">
    <property type="nucleotide sequence ID" value="NC_022041.1"/>
</dbReference>
<feature type="compositionally biased region" description="Basic and acidic residues" evidence="1">
    <location>
        <begin position="1"/>
        <end position="11"/>
    </location>
</feature>
<feature type="region of interest" description="Disordered" evidence="1">
    <location>
        <begin position="916"/>
        <end position="936"/>
    </location>
</feature>
<dbReference type="eggNOG" id="ENOG5033PSG">
    <property type="taxonomic scope" value="Bacteria"/>
</dbReference>
<accession>S5XZM1</accession>
<evidence type="ECO:0000256" key="1">
    <source>
        <dbReference type="SAM" id="MobiDB-lite"/>
    </source>
</evidence>
<organism evidence="2 3">
    <name type="scientific">Paracoccus aminophilus JCM 7686</name>
    <dbReference type="NCBI Taxonomy" id="1367847"/>
    <lineage>
        <taxon>Bacteria</taxon>
        <taxon>Pseudomonadati</taxon>
        <taxon>Pseudomonadota</taxon>
        <taxon>Alphaproteobacteria</taxon>
        <taxon>Rhodobacterales</taxon>
        <taxon>Paracoccaceae</taxon>
        <taxon>Paracoccus</taxon>
    </lineage>
</organism>
<dbReference type="AlphaFoldDB" id="S5XZM1"/>
<evidence type="ECO:0000313" key="2">
    <source>
        <dbReference type="EMBL" id="AGT08890.1"/>
    </source>
</evidence>
<protein>
    <submittedName>
        <fullName evidence="2">Uncharacterized protein</fullName>
    </submittedName>
</protein>
<evidence type="ECO:0000313" key="3">
    <source>
        <dbReference type="Proteomes" id="UP000015480"/>
    </source>
</evidence>
<keyword evidence="3" id="KW-1185">Reference proteome</keyword>
<dbReference type="PATRIC" id="fig|1367847.3.peg.1773"/>
<reference evidence="2 3" key="1">
    <citation type="journal article" date="2014" name="BMC Genomics">
        <title>Architecture and functions of a multipartite genome of the methylotrophic bacterium Paracoccus aminophilus JCM 7686, containing primary and secondary chromids.</title>
        <authorList>
            <person name="Dziewit L."/>
            <person name="Czarnecki J."/>
            <person name="Wibberg D."/>
            <person name="Radlinska M."/>
            <person name="Mrozek P."/>
            <person name="Szymczak M."/>
            <person name="Schluter A."/>
            <person name="Puhler A."/>
            <person name="Bartosik D."/>
        </authorList>
    </citation>
    <scope>NUCLEOTIDE SEQUENCE [LARGE SCALE GENOMIC DNA]</scope>
    <source>
        <strain evidence="2">JCM 7686</strain>
    </source>
</reference>
<dbReference type="OrthoDB" id="9035138at2"/>
<dbReference type="Proteomes" id="UP000015480">
    <property type="component" value="Chromosome"/>
</dbReference>
<name>S5XZM1_PARAH</name>
<dbReference type="EMBL" id="CP006650">
    <property type="protein sequence ID" value="AGT08890.1"/>
    <property type="molecule type" value="Genomic_DNA"/>
</dbReference>
<dbReference type="HOGENOM" id="CLU_327848_0_0_5"/>